<keyword evidence="2" id="KW-1185">Reference proteome</keyword>
<reference evidence="2" key="1">
    <citation type="journal article" date="2013" name="Science">
        <title>Comparative analysis of bat genomes provides insight into the evolution of flight and immunity.</title>
        <authorList>
            <person name="Zhang G."/>
            <person name="Cowled C."/>
            <person name="Shi Z."/>
            <person name="Huang Z."/>
            <person name="Bishop-Lilly K.A."/>
            <person name="Fang X."/>
            <person name="Wynne J.W."/>
            <person name="Xiong Z."/>
            <person name="Baker M.L."/>
            <person name="Zhao W."/>
            <person name="Tachedjian M."/>
            <person name="Zhu Y."/>
            <person name="Zhou P."/>
            <person name="Jiang X."/>
            <person name="Ng J."/>
            <person name="Yang L."/>
            <person name="Wu L."/>
            <person name="Xiao J."/>
            <person name="Feng Y."/>
            <person name="Chen Y."/>
            <person name="Sun X."/>
            <person name="Zhang Y."/>
            <person name="Marsh G.A."/>
            <person name="Crameri G."/>
            <person name="Broder C.C."/>
            <person name="Frey K.G."/>
            <person name="Wang L.F."/>
            <person name="Wang J."/>
        </authorList>
    </citation>
    <scope>NUCLEOTIDE SEQUENCE [LARGE SCALE GENOMIC DNA]</scope>
</reference>
<gene>
    <name evidence="1" type="ORF">MDA_GLEAN10007859</name>
</gene>
<proteinExistence type="predicted"/>
<evidence type="ECO:0000313" key="1">
    <source>
        <dbReference type="EMBL" id="ELK34108.1"/>
    </source>
</evidence>
<dbReference type="AlphaFoldDB" id="L5M8Q8"/>
<name>L5M8Q8_MYODS</name>
<protein>
    <submittedName>
        <fullName evidence="1">Uncharacterized protein</fullName>
    </submittedName>
</protein>
<sequence length="112" mass="12392">MGRAQEVTAILSSPPQSPPLLLLPPLLTLRPHQHHVHSIFSFFPREPFDNMGLDNGETGGGSFLHLIFSAVETDVQSDLTNCGHGEDCRGDRRQAHVLLHFTNLHHSLRPTA</sequence>
<dbReference type="Proteomes" id="UP000010556">
    <property type="component" value="Unassembled WGS sequence"/>
</dbReference>
<evidence type="ECO:0000313" key="2">
    <source>
        <dbReference type="Proteomes" id="UP000010556"/>
    </source>
</evidence>
<accession>L5M8Q8</accession>
<organism evidence="1 2">
    <name type="scientific">Myotis davidii</name>
    <name type="common">David's myotis</name>
    <dbReference type="NCBI Taxonomy" id="225400"/>
    <lineage>
        <taxon>Eukaryota</taxon>
        <taxon>Metazoa</taxon>
        <taxon>Chordata</taxon>
        <taxon>Craniata</taxon>
        <taxon>Vertebrata</taxon>
        <taxon>Euteleostomi</taxon>
        <taxon>Mammalia</taxon>
        <taxon>Eutheria</taxon>
        <taxon>Laurasiatheria</taxon>
        <taxon>Chiroptera</taxon>
        <taxon>Yangochiroptera</taxon>
        <taxon>Vespertilionidae</taxon>
        <taxon>Myotis</taxon>
    </lineage>
</organism>
<dbReference type="EMBL" id="KB103341">
    <property type="protein sequence ID" value="ELK34108.1"/>
    <property type="molecule type" value="Genomic_DNA"/>
</dbReference>